<dbReference type="GO" id="GO:0046872">
    <property type="term" value="F:metal ion binding"/>
    <property type="evidence" value="ECO:0007669"/>
    <property type="project" value="UniProtKB-KW"/>
</dbReference>
<dbReference type="OrthoDB" id="9795104at2"/>
<accession>A0A1I3L6L4</accession>
<evidence type="ECO:0000313" key="6">
    <source>
        <dbReference type="EMBL" id="SFI80424.1"/>
    </source>
</evidence>
<reference evidence="7" key="1">
    <citation type="submission" date="2016-10" db="EMBL/GenBank/DDBJ databases">
        <authorList>
            <person name="Varghese N."/>
            <person name="Submissions S."/>
        </authorList>
    </citation>
    <scope>NUCLEOTIDE SEQUENCE [LARGE SCALE GENOMIC DNA]</scope>
    <source>
        <strain evidence="7">DSM 26348</strain>
    </source>
</reference>
<keyword evidence="2" id="KW-0479">Metal-binding</keyword>
<keyword evidence="3" id="KW-0408">Iron</keyword>
<sequence length="105" mass="11575">MADFERVADLQEIPSLGRKSIILQDEIPALLLRVDDVYYCVEDVCSHDGQPLTNGPFDGHDVTCPRHGAKFDVATGKPTKMPATEGIRVFDVEVRADGVYVRGDD</sequence>
<dbReference type="STRING" id="1576369.SAMN05421753_112158"/>
<gene>
    <name evidence="6" type="ORF">SAMN05421753_112158</name>
</gene>
<dbReference type="RefSeq" id="WP_092051944.1">
    <property type="nucleotide sequence ID" value="NZ_FOQD01000012.1"/>
</dbReference>
<protein>
    <submittedName>
        <fullName evidence="6">3-phenylpropionate/trans-cinnamate dioxygenase ferredoxin subunit</fullName>
    </submittedName>
</protein>
<evidence type="ECO:0000256" key="2">
    <source>
        <dbReference type="ARBA" id="ARBA00022723"/>
    </source>
</evidence>
<dbReference type="GO" id="GO:0051213">
    <property type="term" value="F:dioxygenase activity"/>
    <property type="evidence" value="ECO:0007669"/>
    <property type="project" value="UniProtKB-KW"/>
</dbReference>
<dbReference type="EMBL" id="FOQD01000012">
    <property type="protein sequence ID" value="SFI80424.1"/>
    <property type="molecule type" value="Genomic_DNA"/>
</dbReference>
<evidence type="ECO:0000313" key="7">
    <source>
        <dbReference type="Proteomes" id="UP000199518"/>
    </source>
</evidence>
<keyword evidence="6" id="KW-0223">Dioxygenase</keyword>
<evidence type="ECO:0000259" key="5">
    <source>
        <dbReference type="PROSITE" id="PS51296"/>
    </source>
</evidence>
<keyword evidence="7" id="KW-1185">Reference proteome</keyword>
<evidence type="ECO:0000256" key="3">
    <source>
        <dbReference type="ARBA" id="ARBA00023004"/>
    </source>
</evidence>
<dbReference type="SUPFAM" id="SSF50022">
    <property type="entry name" value="ISP domain"/>
    <property type="match status" value="1"/>
</dbReference>
<dbReference type="AlphaFoldDB" id="A0A1I3L6L4"/>
<evidence type="ECO:0000256" key="4">
    <source>
        <dbReference type="ARBA" id="ARBA00023014"/>
    </source>
</evidence>
<dbReference type="PROSITE" id="PS51296">
    <property type="entry name" value="RIESKE"/>
    <property type="match status" value="1"/>
</dbReference>
<keyword evidence="1" id="KW-0001">2Fe-2S</keyword>
<dbReference type="Gene3D" id="2.102.10.10">
    <property type="entry name" value="Rieske [2Fe-2S] iron-sulphur domain"/>
    <property type="match status" value="1"/>
</dbReference>
<dbReference type="PANTHER" id="PTHR21496">
    <property type="entry name" value="FERREDOXIN-RELATED"/>
    <property type="match status" value="1"/>
</dbReference>
<keyword evidence="4" id="KW-0411">Iron-sulfur</keyword>
<dbReference type="InterPro" id="IPR017941">
    <property type="entry name" value="Rieske_2Fe-2S"/>
</dbReference>
<dbReference type="Pfam" id="PF00355">
    <property type="entry name" value="Rieske"/>
    <property type="match status" value="1"/>
</dbReference>
<dbReference type="PANTHER" id="PTHR21496:SF23">
    <property type="entry name" value="3-PHENYLPROPIONATE_CINNAMIC ACID DIOXYGENASE FERREDOXIN SUBUNIT"/>
    <property type="match status" value="1"/>
</dbReference>
<dbReference type="InterPro" id="IPR036922">
    <property type="entry name" value="Rieske_2Fe-2S_sf"/>
</dbReference>
<dbReference type="Proteomes" id="UP000199518">
    <property type="component" value="Unassembled WGS sequence"/>
</dbReference>
<organism evidence="6 7">
    <name type="scientific">Planctomicrobium piriforme</name>
    <dbReference type="NCBI Taxonomy" id="1576369"/>
    <lineage>
        <taxon>Bacteria</taxon>
        <taxon>Pseudomonadati</taxon>
        <taxon>Planctomycetota</taxon>
        <taxon>Planctomycetia</taxon>
        <taxon>Planctomycetales</taxon>
        <taxon>Planctomycetaceae</taxon>
        <taxon>Planctomicrobium</taxon>
    </lineage>
</organism>
<feature type="domain" description="Rieske" evidence="5">
    <location>
        <begin position="5"/>
        <end position="101"/>
    </location>
</feature>
<dbReference type="GO" id="GO:0051537">
    <property type="term" value="F:2 iron, 2 sulfur cluster binding"/>
    <property type="evidence" value="ECO:0007669"/>
    <property type="project" value="UniProtKB-KW"/>
</dbReference>
<proteinExistence type="predicted"/>
<evidence type="ECO:0000256" key="1">
    <source>
        <dbReference type="ARBA" id="ARBA00022714"/>
    </source>
</evidence>
<name>A0A1I3L6L4_9PLAN</name>
<keyword evidence="6" id="KW-0560">Oxidoreductase</keyword>